<dbReference type="AlphaFoldDB" id="A0A813ZG55"/>
<keyword evidence="2" id="KW-1185">Reference proteome</keyword>
<proteinExistence type="predicted"/>
<reference evidence="1" key="1">
    <citation type="submission" date="2021-02" db="EMBL/GenBank/DDBJ databases">
        <authorList>
            <person name="Nowell W R."/>
        </authorList>
    </citation>
    <scope>NUCLEOTIDE SEQUENCE</scope>
    <source>
        <strain evidence="1">Ploen Becks lab</strain>
    </source>
</reference>
<evidence type="ECO:0000313" key="1">
    <source>
        <dbReference type="EMBL" id="CAF0897488.1"/>
    </source>
</evidence>
<accession>A0A813ZG55</accession>
<dbReference type="EMBL" id="CAJNOC010001876">
    <property type="protein sequence ID" value="CAF0897488.1"/>
    <property type="molecule type" value="Genomic_DNA"/>
</dbReference>
<organism evidence="1 2">
    <name type="scientific">Brachionus calyciflorus</name>
    <dbReference type="NCBI Taxonomy" id="104777"/>
    <lineage>
        <taxon>Eukaryota</taxon>
        <taxon>Metazoa</taxon>
        <taxon>Spiralia</taxon>
        <taxon>Gnathifera</taxon>
        <taxon>Rotifera</taxon>
        <taxon>Eurotatoria</taxon>
        <taxon>Monogononta</taxon>
        <taxon>Pseudotrocha</taxon>
        <taxon>Ploima</taxon>
        <taxon>Brachionidae</taxon>
        <taxon>Brachionus</taxon>
    </lineage>
</organism>
<evidence type="ECO:0000313" key="2">
    <source>
        <dbReference type="Proteomes" id="UP000663879"/>
    </source>
</evidence>
<protein>
    <submittedName>
        <fullName evidence="1">Uncharacterized protein</fullName>
    </submittedName>
</protein>
<name>A0A813ZG55_9BILA</name>
<gene>
    <name evidence="1" type="ORF">OXX778_LOCUS11229</name>
</gene>
<dbReference type="Proteomes" id="UP000663879">
    <property type="component" value="Unassembled WGS sequence"/>
</dbReference>
<comment type="caution">
    <text evidence="1">The sequence shown here is derived from an EMBL/GenBank/DDBJ whole genome shotgun (WGS) entry which is preliminary data.</text>
</comment>
<sequence>MDFLIKQKYFLSQFSYSIPIMNGVFYYYPSIYYPSSCNYISSIYQKIRSYRYYYILLNNEFEFDHNIIGLEFHASEAGSFTFELGSISCYLWWSLSSCLNIFENYDGSYFGKNIIYFGNRVNVLKDRFVQISFSSGKLGSISGTRKQTIRYFRHPCYNYYESDFPFNGYREITTKVLCGFNINMNQQEAIKSI</sequence>